<comment type="similarity">
    <text evidence="3">Belongs to the class II aldolase/RraA-like family.</text>
</comment>
<accession>A0A9D1PL92</accession>
<evidence type="ECO:0000256" key="13">
    <source>
        <dbReference type="PIRSR" id="PIRSR605493-1"/>
    </source>
</evidence>
<comment type="caution">
    <text evidence="14">The sequence shown here is derived from an EMBL/GenBank/DDBJ whole genome shotgun (WGS) entry which is preliminary data.</text>
</comment>
<comment type="catalytic activity">
    <reaction evidence="1">
        <text>4-hydroxy-4-methyl-2-oxoglutarate = 2 pyruvate</text>
        <dbReference type="Rhea" id="RHEA:22748"/>
        <dbReference type="ChEBI" id="CHEBI:15361"/>
        <dbReference type="ChEBI" id="CHEBI:58276"/>
        <dbReference type="EC" id="4.1.3.17"/>
    </reaction>
</comment>
<name>A0A9D1PL92_9BACI</name>
<dbReference type="AlphaFoldDB" id="A0A9D1PL92"/>
<comment type="subunit">
    <text evidence="4">Homotrimer.</text>
</comment>
<protein>
    <recommendedName>
        <fullName evidence="7">Putative 4-hydroxy-4-methyl-2-oxoglutarate aldolase</fullName>
        <ecNumber evidence="6">4.1.1.112</ecNumber>
        <ecNumber evidence="5">4.1.3.17</ecNumber>
    </recommendedName>
    <alternativeName>
        <fullName evidence="11">Oxaloacetate decarboxylase</fullName>
    </alternativeName>
    <alternativeName>
        <fullName evidence="9">Regulator of ribonuclease activity homolog</fullName>
    </alternativeName>
    <alternativeName>
        <fullName evidence="10">RraA-like protein</fullName>
    </alternativeName>
</protein>
<evidence type="ECO:0000256" key="2">
    <source>
        <dbReference type="ARBA" id="ARBA00001968"/>
    </source>
</evidence>
<dbReference type="InterPro" id="IPR036704">
    <property type="entry name" value="RraA/RraA-like_sf"/>
</dbReference>
<dbReference type="PANTHER" id="PTHR33254">
    <property type="entry name" value="4-HYDROXY-4-METHYL-2-OXOGLUTARATE ALDOLASE 3-RELATED"/>
    <property type="match status" value="1"/>
</dbReference>
<comment type="catalytic activity">
    <reaction evidence="12">
        <text>oxaloacetate + H(+) = pyruvate + CO2</text>
        <dbReference type="Rhea" id="RHEA:15641"/>
        <dbReference type="ChEBI" id="CHEBI:15361"/>
        <dbReference type="ChEBI" id="CHEBI:15378"/>
        <dbReference type="ChEBI" id="CHEBI:16452"/>
        <dbReference type="ChEBI" id="CHEBI:16526"/>
        <dbReference type="EC" id="4.1.1.112"/>
    </reaction>
</comment>
<evidence type="ECO:0000256" key="5">
    <source>
        <dbReference type="ARBA" id="ARBA00012213"/>
    </source>
</evidence>
<feature type="binding site" evidence="13">
    <location>
        <position position="106"/>
    </location>
    <ligand>
        <name>Mg(2+)</name>
        <dbReference type="ChEBI" id="CHEBI:18420"/>
    </ligand>
</feature>
<keyword evidence="13" id="KW-0460">Magnesium</keyword>
<comment type="cofactor">
    <cofactor evidence="13">
        <name>Mg(2+)</name>
        <dbReference type="ChEBI" id="CHEBI:18420"/>
    </cofactor>
</comment>
<dbReference type="GO" id="GO:0008948">
    <property type="term" value="F:oxaloacetate decarboxylase activity"/>
    <property type="evidence" value="ECO:0007669"/>
    <property type="project" value="UniProtKB-EC"/>
</dbReference>
<evidence type="ECO:0000256" key="11">
    <source>
        <dbReference type="ARBA" id="ARBA00032305"/>
    </source>
</evidence>
<evidence type="ECO:0000256" key="6">
    <source>
        <dbReference type="ARBA" id="ARBA00012947"/>
    </source>
</evidence>
<evidence type="ECO:0000313" key="15">
    <source>
        <dbReference type="Proteomes" id="UP000823937"/>
    </source>
</evidence>
<dbReference type="EC" id="4.1.1.112" evidence="6"/>
<gene>
    <name evidence="14" type="ORF">H9895_04720</name>
</gene>
<dbReference type="Gene3D" id="3.50.30.40">
    <property type="entry name" value="Ribonuclease E inhibitor RraA/RraA-like"/>
    <property type="match status" value="1"/>
</dbReference>
<sequence>MPSVVEQLKELPTTAISDVLKGLNNIDPNIKPLKDTYKIAGEAFTVQTAVGDNLALLTALKEAKQGDILVVDVKGDTYRAVAGDFVVAMMQTMELGGLVVDGAVRDVIDIKRLNFPVFVRNTTTASGSKNGPGATNIPISCGGMHVNPGDIIVGDVDGVVVIPKDRAEEVLTGAKQKVANDEEREAKILGNKEAVIEYVNGMIAKSKK</sequence>
<dbReference type="PANTHER" id="PTHR33254:SF4">
    <property type="entry name" value="4-HYDROXY-4-METHYL-2-OXOGLUTARATE ALDOLASE 3-RELATED"/>
    <property type="match status" value="1"/>
</dbReference>
<evidence type="ECO:0000256" key="8">
    <source>
        <dbReference type="ARBA" id="ARBA00025046"/>
    </source>
</evidence>
<comment type="function">
    <text evidence="8">Catalyzes the aldol cleavage of 4-hydroxy-4-methyl-2-oxoglutarate (HMG) into 2 molecules of pyruvate. Also contains a secondary oxaloacetate (OAA) decarboxylase activity due to the common pyruvate enolate transition state formed following C-C bond cleavage in the retro-aldol and decarboxylation reactions.</text>
</comment>
<dbReference type="EMBL" id="DXHX01000068">
    <property type="protein sequence ID" value="HIV74369.1"/>
    <property type="molecule type" value="Genomic_DNA"/>
</dbReference>
<reference evidence="14" key="2">
    <citation type="submission" date="2021-04" db="EMBL/GenBank/DDBJ databases">
        <authorList>
            <person name="Gilroy R."/>
        </authorList>
    </citation>
    <scope>NUCLEOTIDE SEQUENCE</scope>
    <source>
        <strain evidence="14">CHK169-2315</strain>
    </source>
</reference>
<dbReference type="Proteomes" id="UP000823937">
    <property type="component" value="Unassembled WGS sequence"/>
</dbReference>
<dbReference type="Pfam" id="PF03737">
    <property type="entry name" value="RraA-like"/>
    <property type="match status" value="1"/>
</dbReference>
<dbReference type="GO" id="GO:0046872">
    <property type="term" value="F:metal ion binding"/>
    <property type="evidence" value="ECO:0007669"/>
    <property type="project" value="UniProtKB-KW"/>
</dbReference>
<keyword evidence="13" id="KW-0479">Metal-binding</keyword>
<evidence type="ECO:0000256" key="9">
    <source>
        <dbReference type="ARBA" id="ARBA00029596"/>
    </source>
</evidence>
<dbReference type="InterPro" id="IPR005493">
    <property type="entry name" value="RraA/RraA-like"/>
</dbReference>
<evidence type="ECO:0000256" key="4">
    <source>
        <dbReference type="ARBA" id="ARBA00011233"/>
    </source>
</evidence>
<feature type="binding site" evidence="13">
    <location>
        <position position="105"/>
    </location>
    <ligand>
        <name>substrate</name>
    </ligand>
</feature>
<proteinExistence type="inferred from homology"/>
<dbReference type="GO" id="GO:0047443">
    <property type="term" value="F:4-hydroxy-4-methyl-2-oxoglutarate aldolase activity"/>
    <property type="evidence" value="ECO:0007669"/>
    <property type="project" value="UniProtKB-EC"/>
</dbReference>
<dbReference type="SUPFAM" id="SSF89562">
    <property type="entry name" value="RraA-like"/>
    <property type="match status" value="1"/>
</dbReference>
<evidence type="ECO:0000256" key="1">
    <source>
        <dbReference type="ARBA" id="ARBA00001342"/>
    </source>
</evidence>
<comment type="cofactor">
    <cofactor evidence="2">
        <name>a divalent metal cation</name>
        <dbReference type="ChEBI" id="CHEBI:60240"/>
    </cofactor>
</comment>
<dbReference type="CDD" id="cd16841">
    <property type="entry name" value="RraA_family"/>
    <property type="match status" value="1"/>
</dbReference>
<feature type="binding site" evidence="13">
    <location>
        <begin position="83"/>
        <end position="86"/>
    </location>
    <ligand>
        <name>substrate</name>
    </ligand>
</feature>
<organism evidence="14 15">
    <name type="scientific">Candidatus Pseudogracilibacillus intestinigallinarum</name>
    <dbReference type="NCBI Taxonomy" id="2838742"/>
    <lineage>
        <taxon>Bacteria</taxon>
        <taxon>Bacillati</taxon>
        <taxon>Bacillota</taxon>
        <taxon>Bacilli</taxon>
        <taxon>Bacillales</taxon>
        <taxon>Bacillaceae</taxon>
        <taxon>Pseudogracilibacillus</taxon>
    </lineage>
</organism>
<evidence type="ECO:0000256" key="3">
    <source>
        <dbReference type="ARBA" id="ARBA00008621"/>
    </source>
</evidence>
<evidence type="ECO:0000313" key="14">
    <source>
        <dbReference type="EMBL" id="HIV74369.1"/>
    </source>
</evidence>
<evidence type="ECO:0000256" key="12">
    <source>
        <dbReference type="ARBA" id="ARBA00047973"/>
    </source>
</evidence>
<evidence type="ECO:0000256" key="7">
    <source>
        <dbReference type="ARBA" id="ARBA00016549"/>
    </source>
</evidence>
<reference evidence="14" key="1">
    <citation type="journal article" date="2021" name="PeerJ">
        <title>Extensive microbial diversity within the chicken gut microbiome revealed by metagenomics and culture.</title>
        <authorList>
            <person name="Gilroy R."/>
            <person name="Ravi A."/>
            <person name="Getino M."/>
            <person name="Pursley I."/>
            <person name="Horton D.L."/>
            <person name="Alikhan N.F."/>
            <person name="Baker D."/>
            <person name="Gharbi K."/>
            <person name="Hall N."/>
            <person name="Watson M."/>
            <person name="Adriaenssens E.M."/>
            <person name="Foster-Nyarko E."/>
            <person name="Jarju S."/>
            <person name="Secka A."/>
            <person name="Antonio M."/>
            <person name="Oren A."/>
            <person name="Chaudhuri R.R."/>
            <person name="La Ragione R."/>
            <person name="Hildebrand F."/>
            <person name="Pallen M.J."/>
        </authorList>
    </citation>
    <scope>NUCLEOTIDE SEQUENCE</scope>
    <source>
        <strain evidence="14">CHK169-2315</strain>
    </source>
</reference>
<dbReference type="EC" id="4.1.3.17" evidence="5"/>
<evidence type="ECO:0000256" key="10">
    <source>
        <dbReference type="ARBA" id="ARBA00030169"/>
    </source>
</evidence>